<dbReference type="SUPFAM" id="SSF50249">
    <property type="entry name" value="Nucleic acid-binding proteins"/>
    <property type="match status" value="3"/>
</dbReference>
<name>A0A9W3CV82_RAPSA</name>
<dbReference type="Gene3D" id="2.40.50.140">
    <property type="entry name" value="Nucleic acid-binding proteins"/>
    <property type="match status" value="3"/>
</dbReference>
<accession>A0A9W3CV82</accession>
<dbReference type="PANTHER" id="PTHR47165">
    <property type="entry name" value="OS03G0429900 PROTEIN"/>
    <property type="match status" value="1"/>
</dbReference>
<keyword evidence="3" id="KW-1185">Reference proteome</keyword>
<evidence type="ECO:0000313" key="4">
    <source>
        <dbReference type="RefSeq" id="XP_056855531.1"/>
    </source>
</evidence>
<dbReference type="Proteomes" id="UP000504610">
    <property type="component" value="Unplaced"/>
</dbReference>
<sequence length="487" mass="55134">MALKPATQEITPISELKPRHTNKVVHVKVLHSWTQNINQGGETMEFVFSDENGDKIHGSCKKTYFESKERLLPVGAWRNVRNFHVRPAGGAFRTTNHTYKIVFNQATAVTRSNFINDELYLNLVDFQTVLTGTLDENLLIDVLGQVLDCGDVETILCSGGNQRKKLEFILRDMNDVRLPCCIWGKLTDILHSARNEDDGMVTLLLRFAKIGKFRGELQISNSYDASQMIINPTIPDAEAFKDMDTGDEKSLMLIESKEEGSNQVGHPDRIGHRDKWLQYPTKKIHELLGSTQVGRCLVTCYVYEIDMDWSWYYFGCDACQKRVIKPELRLRRFWLHLIVRDDTGVSKIMILDKVANGIVAKTPLKLLNGSWEELEDTSLIPEAITDLIGKSFTFGVYVEKDNVSYGAEIFKVGKIYKDRLDCLTGALTPGSVNLTDSQELNDYVSTPSSKRKEDESISHPDISSTTKRPCLMKVKQEKAEDAAKKRG</sequence>
<feature type="region of interest" description="Disordered" evidence="1">
    <location>
        <begin position="438"/>
        <end position="487"/>
    </location>
</feature>
<gene>
    <name evidence="4" type="primary">LOC108834729</name>
</gene>
<dbReference type="CDD" id="cd04480">
    <property type="entry name" value="RPA1_DBD_A_like"/>
    <property type="match status" value="1"/>
</dbReference>
<protein>
    <submittedName>
        <fullName evidence="4">Uncharacterized protein LOC108834729</fullName>
    </submittedName>
</protein>
<feature type="compositionally biased region" description="Polar residues" evidence="1">
    <location>
        <begin position="438"/>
        <end position="448"/>
    </location>
</feature>
<reference evidence="4" key="1">
    <citation type="submission" date="2025-08" db="UniProtKB">
        <authorList>
            <consortium name="RefSeq"/>
        </authorList>
    </citation>
    <scope>IDENTIFICATION</scope>
    <source>
        <tissue evidence="4">Leaf</tissue>
    </source>
</reference>
<dbReference type="Pfam" id="PF02721">
    <property type="entry name" value="DUF223"/>
    <property type="match status" value="1"/>
</dbReference>
<dbReference type="GeneID" id="108834729"/>
<proteinExistence type="predicted"/>
<dbReference type="InterPro" id="IPR003871">
    <property type="entry name" value="RFA1B/D_OB_1st"/>
</dbReference>
<feature type="compositionally biased region" description="Basic and acidic residues" evidence="1">
    <location>
        <begin position="474"/>
        <end position="487"/>
    </location>
</feature>
<dbReference type="CDD" id="cd04481">
    <property type="entry name" value="RPA1_DBD_B_like"/>
    <property type="match status" value="1"/>
</dbReference>
<dbReference type="InterPro" id="IPR012340">
    <property type="entry name" value="NA-bd_OB-fold"/>
</dbReference>
<dbReference type="RefSeq" id="XP_056855531.1">
    <property type="nucleotide sequence ID" value="XM_056999551.1"/>
</dbReference>
<feature type="domain" description="Replication protein A 70 kDa DNA-binding subunit B/D first OB fold" evidence="2">
    <location>
        <begin position="11"/>
        <end position="111"/>
    </location>
</feature>
<dbReference type="PANTHER" id="PTHR47165:SF4">
    <property type="entry name" value="OS03G0429900 PROTEIN"/>
    <property type="match status" value="1"/>
</dbReference>
<dbReference type="OrthoDB" id="1091412at2759"/>
<dbReference type="KEGG" id="rsz:108834729"/>
<evidence type="ECO:0000256" key="1">
    <source>
        <dbReference type="SAM" id="MobiDB-lite"/>
    </source>
</evidence>
<dbReference type="AlphaFoldDB" id="A0A9W3CV82"/>
<evidence type="ECO:0000313" key="3">
    <source>
        <dbReference type="Proteomes" id="UP000504610"/>
    </source>
</evidence>
<organism evidence="3 4">
    <name type="scientific">Raphanus sativus</name>
    <name type="common">Radish</name>
    <name type="synonym">Raphanus raphanistrum var. sativus</name>
    <dbReference type="NCBI Taxonomy" id="3726"/>
    <lineage>
        <taxon>Eukaryota</taxon>
        <taxon>Viridiplantae</taxon>
        <taxon>Streptophyta</taxon>
        <taxon>Embryophyta</taxon>
        <taxon>Tracheophyta</taxon>
        <taxon>Spermatophyta</taxon>
        <taxon>Magnoliopsida</taxon>
        <taxon>eudicotyledons</taxon>
        <taxon>Gunneridae</taxon>
        <taxon>Pentapetalae</taxon>
        <taxon>rosids</taxon>
        <taxon>malvids</taxon>
        <taxon>Brassicales</taxon>
        <taxon>Brassicaceae</taxon>
        <taxon>Brassiceae</taxon>
        <taxon>Raphanus</taxon>
    </lineage>
</organism>
<evidence type="ECO:0000259" key="2">
    <source>
        <dbReference type="Pfam" id="PF02721"/>
    </source>
</evidence>